<accession>A0A060VLW1</accession>
<proteinExistence type="predicted"/>
<dbReference type="EMBL" id="UGLB01000002">
    <property type="protein sequence ID" value="STT45537.1"/>
    <property type="molecule type" value="Genomic_DNA"/>
</dbReference>
<evidence type="ECO:0000313" key="4">
    <source>
        <dbReference type="Proteomes" id="UP000255192"/>
    </source>
</evidence>
<dbReference type="EMBL" id="UGMD01000004">
    <property type="protein sequence ID" value="STY78764.1"/>
    <property type="molecule type" value="Genomic_DNA"/>
</dbReference>
<sequence>MTNVQADIQVDAGNNAWLLTLPEVRIEGELFEECTVVALRTLKDSWYHPDGENYSGPRTLAGRECQISLFWNGGGWGKEQTFVARYTSDLWDRTPELDLTGPDFKLEKVIRGRGVGSWVMQQLICWARTLPAETPVKSIWISPNDEVNPENMTRRDSLWHGVGFRFREGGRQSLPLRVSDLQLPKGRHSPLTAVPVDKGVGELVCVRNEQNRELKRLKEIRLHQAERIKFLTERQWDVLLIKGVCAVILSPIWIPCWLFERLSGRNIHG</sequence>
<evidence type="ECO:0000313" key="1">
    <source>
        <dbReference type="EMBL" id="STT45537.1"/>
    </source>
</evidence>
<dbReference type="RefSeq" id="WP_050511161.1">
    <property type="nucleotide sequence ID" value="NZ_CP040994.1"/>
</dbReference>
<protein>
    <submittedName>
        <fullName evidence="2">Uncharacterized protein</fullName>
    </submittedName>
</protein>
<dbReference type="AlphaFoldDB" id="A0A060VLW1"/>
<organism evidence="2 4">
    <name type="scientific">Klebsiella pneumoniae</name>
    <dbReference type="NCBI Taxonomy" id="573"/>
    <lineage>
        <taxon>Bacteria</taxon>
        <taxon>Pseudomonadati</taxon>
        <taxon>Pseudomonadota</taxon>
        <taxon>Gammaproteobacteria</taxon>
        <taxon>Enterobacterales</taxon>
        <taxon>Enterobacteriaceae</taxon>
        <taxon>Klebsiella/Raoultella group</taxon>
        <taxon>Klebsiella</taxon>
        <taxon>Klebsiella pneumoniae complex</taxon>
    </lineage>
</organism>
<name>A0A060VLW1_KLEPN</name>
<dbReference type="Proteomes" id="UP000255192">
    <property type="component" value="Unassembled WGS sequence"/>
</dbReference>
<dbReference type="Proteomes" id="UP000255099">
    <property type="component" value="Unassembled WGS sequence"/>
</dbReference>
<reference evidence="3 4" key="1">
    <citation type="submission" date="2018-06" db="EMBL/GenBank/DDBJ databases">
        <authorList>
            <consortium name="Pathogen Informatics"/>
            <person name="Doyle S."/>
        </authorList>
    </citation>
    <scope>NUCLEOTIDE SEQUENCE [LARGE SCALE GENOMIC DNA]</scope>
    <source>
        <strain evidence="2 4">NCTC204</strain>
        <strain evidence="1 3">NCTC9637</strain>
    </source>
</reference>
<evidence type="ECO:0000313" key="2">
    <source>
        <dbReference type="EMBL" id="STY78764.1"/>
    </source>
</evidence>
<evidence type="ECO:0000313" key="3">
    <source>
        <dbReference type="Proteomes" id="UP000255099"/>
    </source>
</evidence>
<gene>
    <name evidence="2" type="ORF">NCTC204_07094</name>
    <name evidence="1" type="ORF">NCTC9637_00382</name>
</gene>